<evidence type="ECO:0000313" key="2">
    <source>
        <dbReference type="Proteomes" id="UP000004994"/>
    </source>
</evidence>
<evidence type="ECO:0000313" key="1">
    <source>
        <dbReference type="EnsemblPlants" id="Solyc00g129980.1.1.1.CDS"/>
    </source>
</evidence>
<dbReference type="AlphaFoldDB" id="A0A494G9Z8"/>
<protein>
    <submittedName>
        <fullName evidence="1">Uncharacterized protein</fullName>
    </submittedName>
</protein>
<dbReference type="Proteomes" id="UP000004994">
    <property type="component" value="Unassembled WGS sequence"/>
</dbReference>
<dbReference type="Gramene" id="Solyc00g129980.1.1">
    <property type="protein sequence ID" value="Solyc00g129980.1.1.1.CDS"/>
    <property type="gene ID" value="Solyc00g129980.1"/>
</dbReference>
<keyword evidence="2" id="KW-1185">Reference proteome</keyword>
<dbReference type="EnsemblPlants" id="Solyc00g129980.1.1">
    <property type="protein sequence ID" value="Solyc00g129980.1.1.1.CDS"/>
    <property type="gene ID" value="Solyc00g129980.1"/>
</dbReference>
<dbReference type="InParanoid" id="A0A494G9Z8"/>
<accession>A0A494G9Z8</accession>
<organism evidence="1">
    <name type="scientific">Solanum lycopersicum</name>
    <name type="common">Tomato</name>
    <name type="synonym">Lycopersicon esculentum</name>
    <dbReference type="NCBI Taxonomy" id="4081"/>
    <lineage>
        <taxon>Eukaryota</taxon>
        <taxon>Viridiplantae</taxon>
        <taxon>Streptophyta</taxon>
        <taxon>Embryophyta</taxon>
        <taxon>Tracheophyta</taxon>
        <taxon>Spermatophyta</taxon>
        <taxon>Magnoliopsida</taxon>
        <taxon>eudicotyledons</taxon>
        <taxon>Gunneridae</taxon>
        <taxon>Pentapetalae</taxon>
        <taxon>asterids</taxon>
        <taxon>lamiids</taxon>
        <taxon>Solanales</taxon>
        <taxon>Solanaceae</taxon>
        <taxon>Solanoideae</taxon>
        <taxon>Solaneae</taxon>
        <taxon>Solanum</taxon>
        <taxon>Solanum subgen. Lycopersicon</taxon>
    </lineage>
</organism>
<reference evidence="1" key="1">
    <citation type="journal article" date="2012" name="Nature">
        <title>The tomato genome sequence provides insights into fleshy fruit evolution.</title>
        <authorList>
            <consortium name="Tomato Genome Consortium"/>
        </authorList>
    </citation>
    <scope>NUCLEOTIDE SEQUENCE [LARGE SCALE GENOMIC DNA]</scope>
    <source>
        <strain evidence="1">cv. Heinz 1706</strain>
    </source>
</reference>
<sequence>MCFRKAGSVRASTIARRMAGVTFSGGASLRSAPDAVRPLEGQGALVVVVEAEAVDWEG</sequence>
<proteinExistence type="predicted"/>
<name>A0A494G9Z8_SOLLC</name>
<reference evidence="1" key="2">
    <citation type="submission" date="2019-04" db="UniProtKB">
        <authorList>
            <consortium name="EnsemblPlants"/>
        </authorList>
    </citation>
    <scope>IDENTIFICATION</scope>
    <source>
        <strain evidence="1">cv. Heinz 1706</strain>
    </source>
</reference>
<dbReference type="PaxDb" id="4081-Solyc00g129980.1.1"/>